<name>A0A2K2ALY7_POPTR</name>
<organism evidence="1 2">
    <name type="scientific">Populus trichocarpa</name>
    <name type="common">Western balsam poplar</name>
    <name type="synonym">Populus balsamifera subsp. trichocarpa</name>
    <dbReference type="NCBI Taxonomy" id="3694"/>
    <lineage>
        <taxon>Eukaryota</taxon>
        <taxon>Viridiplantae</taxon>
        <taxon>Streptophyta</taxon>
        <taxon>Embryophyta</taxon>
        <taxon>Tracheophyta</taxon>
        <taxon>Spermatophyta</taxon>
        <taxon>Magnoliopsida</taxon>
        <taxon>eudicotyledons</taxon>
        <taxon>Gunneridae</taxon>
        <taxon>Pentapetalae</taxon>
        <taxon>rosids</taxon>
        <taxon>fabids</taxon>
        <taxon>Malpighiales</taxon>
        <taxon>Salicaceae</taxon>
        <taxon>Saliceae</taxon>
        <taxon>Populus</taxon>
    </lineage>
</organism>
<dbReference type="AlphaFoldDB" id="A0A2K2ALY7"/>
<keyword evidence="2" id="KW-1185">Reference proteome</keyword>
<evidence type="ECO:0000313" key="2">
    <source>
        <dbReference type="Proteomes" id="UP000006729"/>
    </source>
</evidence>
<dbReference type="EMBL" id="CM009294">
    <property type="protein sequence ID" value="PNT38543.1"/>
    <property type="molecule type" value="Genomic_DNA"/>
</dbReference>
<dbReference type="InParanoid" id="A0A2K2ALY7"/>
<dbReference type="Proteomes" id="UP000006729">
    <property type="component" value="Chromosome 5"/>
</dbReference>
<proteinExistence type="predicted"/>
<reference evidence="1 2" key="1">
    <citation type="journal article" date="2006" name="Science">
        <title>The genome of black cottonwood, Populus trichocarpa (Torr. &amp; Gray).</title>
        <authorList>
            <person name="Tuskan G.A."/>
            <person name="Difazio S."/>
            <person name="Jansson S."/>
            <person name="Bohlmann J."/>
            <person name="Grigoriev I."/>
            <person name="Hellsten U."/>
            <person name="Putnam N."/>
            <person name="Ralph S."/>
            <person name="Rombauts S."/>
            <person name="Salamov A."/>
            <person name="Schein J."/>
            <person name="Sterck L."/>
            <person name="Aerts A."/>
            <person name="Bhalerao R.R."/>
            <person name="Bhalerao R.P."/>
            <person name="Blaudez D."/>
            <person name="Boerjan W."/>
            <person name="Brun A."/>
            <person name="Brunner A."/>
            <person name="Busov V."/>
            <person name="Campbell M."/>
            <person name="Carlson J."/>
            <person name="Chalot M."/>
            <person name="Chapman J."/>
            <person name="Chen G.L."/>
            <person name="Cooper D."/>
            <person name="Coutinho P.M."/>
            <person name="Couturier J."/>
            <person name="Covert S."/>
            <person name="Cronk Q."/>
            <person name="Cunningham R."/>
            <person name="Davis J."/>
            <person name="Degroeve S."/>
            <person name="Dejardin A."/>
            <person name="Depamphilis C."/>
            <person name="Detter J."/>
            <person name="Dirks B."/>
            <person name="Dubchak I."/>
            <person name="Duplessis S."/>
            <person name="Ehlting J."/>
            <person name="Ellis B."/>
            <person name="Gendler K."/>
            <person name="Goodstein D."/>
            <person name="Gribskov M."/>
            <person name="Grimwood J."/>
            <person name="Groover A."/>
            <person name="Gunter L."/>
            <person name="Hamberger B."/>
            <person name="Heinze B."/>
            <person name="Helariutta Y."/>
            <person name="Henrissat B."/>
            <person name="Holligan D."/>
            <person name="Holt R."/>
            <person name="Huang W."/>
            <person name="Islam-Faridi N."/>
            <person name="Jones S."/>
            <person name="Jones-Rhoades M."/>
            <person name="Jorgensen R."/>
            <person name="Joshi C."/>
            <person name="Kangasjarvi J."/>
            <person name="Karlsson J."/>
            <person name="Kelleher C."/>
            <person name="Kirkpatrick R."/>
            <person name="Kirst M."/>
            <person name="Kohler A."/>
            <person name="Kalluri U."/>
            <person name="Larimer F."/>
            <person name="Leebens-Mack J."/>
            <person name="Leple J.C."/>
            <person name="Locascio P."/>
            <person name="Lou Y."/>
            <person name="Lucas S."/>
            <person name="Martin F."/>
            <person name="Montanini B."/>
            <person name="Napoli C."/>
            <person name="Nelson D.R."/>
            <person name="Nelson C."/>
            <person name="Nieminen K."/>
            <person name="Nilsson O."/>
            <person name="Pereda V."/>
            <person name="Peter G."/>
            <person name="Philippe R."/>
            <person name="Pilate G."/>
            <person name="Poliakov A."/>
            <person name="Razumovskaya J."/>
            <person name="Richardson P."/>
            <person name="Rinaldi C."/>
            <person name="Ritland K."/>
            <person name="Rouze P."/>
            <person name="Ryaboy D."/>
            <person name="Schmutz J."/>
            <person name="Schrader J."/>
            <person name="Segerman B."/>
            <person name="Shin H."/>
            <person name="Siddiqui A."/>
            <person name="Sterky F."/>
            <person name="Terry A."/>
            <person name="Tsai C.J."/>
            <person name="Uberbacher E."/>
            <person name="Unneberg P."/>
            <person name="Vahala J."/>
            <person name="Wall K."/>
            <person name="Wessler S."/>
            <person name="Yang G."/>
            <person name="Yin T."/>
            <person name="Douglas C."/>
            <person name="Marra M."/>
            <person name="Sandberg G."/>
            <person name="Van de Peer Y."/>
            <person name="Rokhsar D."/>
        </authorList>
    </citation>
    <scope>NUCLEOTIDE SEQUENCE [LARGE SCALE GENOMIC DNA]</scope>
    <source>
        <strain evidence="2">cv. Nisqually</strain>
    </source>
</reference>
<sequence length="91" mass="10244">MAFQVTMVVDYSENYQLNEAVPSLVVRNYLRILNVPCRIFLPAPSLTCPNLALTMNLSIWCCTLPHVLTLSSLLAEQSFLIAAREILSFLK</sequence>
<accession>A0A2K2ALY7</accession>
<protein>
    <submittedName>
        <fullName evidence="1">Uncharacterized protein</fullName>
    </submittedName>
</protein>
<gene>
    <name evidence="1" type="ORF">POPTR_005G245200</name>
</gene>
<evidence type="ECO:0000313" key="1">
    <source>
        <dbReference type="EMBL" id="PNT38543.1"/>
    </source>
</evidence>